<evidence type="ECO:0008006" key="8">
    <source>
        <dbReference type="Google" id="ProtNLM"/>
    </source>
</evidence>
<dbReference type="AlphaFoldDB" id="A0A8S1ECS9"/>
<dbReference type="SMART" id="SM00289">
    <property type="entry name" value="WR1"/>
    <property type="match status" value="3"/>
</dbReference>
<keyword evidence="3" id="KW-0732">Signal</keyword>
<evidence type="ECO:0000259" key="5">
    <source>
        <dbReference type="PROSITE" id="PS51162"/>
    </source>
</evidence>
<dbReference type="PANTHER" id="PTHR47248">
    <property type="entry name" value="PROTEIN CBG06772"/>
    <property type="match status" value="1"/>
</dbReference>
<dbReference type="InterPro" id="IPR052861">
    <property type="entry name" value="BPTI/Kunitz_domain"/>
</dbReference>
<dbReference type="Gene3D" id="4.10.800.10">
    <property type="entry name" value="Thyroglobulin type-1"/>
    <property type="match status" value="3"/>
</dbReference>
<keyword evidence="7" id="KW-1185">Reference proteome</keyword>
<dbReference type="Pfam" id="PF00086">
    <property type="entry name" value="Thyroglobulin_1"/>
    <property type="match status" value="3"/>
</dbReference>
<dbReference type="InterPro" id="IPR036857">
    <property type="entry name" value="Thyroglobulin_1_sf"/>
</dbReference>
<dbReference type="OrthoDB" id="4473401at2759"/>
<comment type="caution">
    <text evidence="6">The sequence shown here is derived from an EMBL/GenBank/DDBJ whole genome shotgun (WGS) entry which is preliminary data.</text>
</comment>
<evidence type="ECO:0000256" key="3">
    <source>
        <dbReference type="SAM" id="SignalP"/>
    </source>
</evidence>
<dbReference type="SMART" id="SM00131">
    <property type="entry name" value="KU"/>
    <property type="match status" value="2"/>
</dbReference>
<dbReference type="InterPro" id="IPR006150">
    <property type="entry name" value="Cys_repeat_1"/>
</dbReference>
<evidence type="ECO:0000313" key="6">
    <source>
        <dbReference type="EMBL" id="CAB3398471.1"/>
    </source>
</evidence>
<dbReference type="InterPro" id="IPR036880">
    <property type="entry name" value="Kunitz_BPTI_sf"/>
</dbReference>
<dbReference type="PROSITE" id="PS51162">
    <property type="entry name" value="THYROGLOBULIN_1_2"/>
    <property type="match status" value="2"/>
</dbReference>
<feature type="domain" description="BPTI/Kunitz inhibitor" evidence="4">
    <location>
        <begin position="174"/>
        <end position="227"/>
    </location>
</feature>
<feature type="disulfide bond" evidence="2">
    <location>
        <begin position="111"/>
        <end position="118"/>
    </location>
</feature>
<evidence type="ECO:0000256" key="2">
    <source>
        <dbReference type="PROSITE-ProRule" id="PRU00500"/>
    </source>
</evidence>
<comment type="caution">
    <text evidence="2">Lacks conserved residue(s) required for the propagation of feature annotation.</text>
</comment>
<dbReference type="CDD" id="cd00191">
    <property type="entry name" value="TY"/>
    <property type="match status" value="2"/>
</dbReference>
<evidence type="ECO:0000259" key="4">
    <source>
        <dbReference type="PROSITE" id="PS50279"/>
    </source>
</evidence>
<sequence length="669" mass="74458">MLKILCGFLLVAVVDGSFSPCFKTMNRFDALKCTRMGYYEKIQCNSESCFCVNAHNGNMAYDTRTTSNKMQPKCGKCLNDLEKLFANGDLENGTFVPKCDTVDGDFDLVQCDANKDQCNCVDPKTGSVIKGTRKKLNGTTTMTCDGIELTIDVVYFRTFPENLPYDYTTSDDPCQFNRDAGFSCGSNKSSIKYWFDKTSFHCLPFEYKGCGGNANRHESYGECESSCIPVDYSSCAMASRPAMKTTDAIFICPPHPSPNGIEPAKTIKKPKMNSESCPIGYMCLTGVFFGQCCDEKLQNLFLSELNPKCEGDRELHTVADGNYAKIVVGKTCSDNFCPKHFKCHHGKLFAYCCYYEKIQCNSESCFCVNAHNGNMAYDTRTTSNKMQPKCGKCLNDLEKLFANGDLENGTFVPKCDTVDGDFDLVQCDANKDQCNCVDPKTGSVIKGTQKKLNGTKTMTCDGIEFTVDPVYFRTFPDFMITFDLVYLENCGFNRDAGFSCGSNKSSIKYWFDKTSFHCLPFEYKGCGGNANRFDSSGACYESLDYSSCAMQSRAAAENNEGQFQCSQFQQTFPPGFVPPKTPKKPKMNAEGCPVGYTCVGGAFFNTCCEEKLQKLYYKETRPECPKGQKIYETKVDDFTSSVIGKSCSDNFCPKDYKCVAGELFAYCCK</sequence>
<gene>
    <name evidence="6" type="ORF">CBOVIS_LOCUS1743</name>
</gene>
<dbReference type="PANTHER" id="PTHR47248:SF9">
    <property type="entry name" value="BPTI_KUNITZ INHIBITOR DOMAIN-CONTAINING PROTEIN"/>
    <property type="match status" value="1"/>
</dbReference>
<dbReference type="InterPro" id="IPR002223">
    <property type="entry name" value="Kunitz_BPTI"/>
</dbReference>
<feature type="chain" id="PRO_5035875472" description="BPTI/Kunitz inhibitor domain-containing protein" evidence="3">
    <location>
        <begin position="17"/>
        <end position="669"/>
    </location>
</feature>
<reference evidence="6 7" key="1">
    <citation type="submission" date="2020-04" db="EMBL/GenBank/DDBJ databases">
        <authorList>
            <person name="Laetsch R D."/>
            <person name="Stevens L."/>
            <person name="Kumar S."/>
            <person name="Blaxter L. M."/>
        </authorList>
    </citation>
    <scope>NUCLEOTIDE SEQUENCE [LARGE SCALE GENOMIC DNA]</scope>
</reference>
<accession>A0A8S1ECS9</accession>
<dbReference type="SMART" id="SM00211">
    <property type="entry name" value="TY"/>
    <property type="match status" value="4"/>
</dbReference>
<dbReference type="SUPFAM" id="SSF57362">
    <property type="entry name" value="BPTI-like"/>
    <property type="match status" value="2"/>
</dbReference>
<dbReference type="PROSITE" id="PS00280">
    <property type="entry name" value="BPTI_KUNITZ_1"/>
    <property type="match status" value="1"/>
</dbReference>
<dbReference type="PROSITE" id="PS50279">
    <property type="entry name" value="BPTI_KUNITZ_2"/>
    <property type="match status" value="2"/>
</dbReference>
<dbReference type="SUPFAM" id="SSF57610">
    <property type="entry name" value="Thyroglobulin type-1 domain"/>
    <property type="match status" value="3"/>
</dbReference>
<protein>
    <recommendedName>
        <fullName evidence="8">BPTI/Kunitz inhibitor domain-containing protein</fullName>
    </recommendedName>
</protein>
<feature type="disulfide bond" evidence="2">
    <location>
        <begin position="427"/>
        <end position="434"/>
    </location>
</feature>
<evidence type="ECO:0000256" key="1">
    <source>
        <dbReference type="ARBA" id="ARBA00023157"/>
    </source>
</evidence>
<dbReference type="EMBL" id="CADEPM010000001">
    <property type="protein sequence ID" value="CAB3398471.1"/>
    <property type="molecule type" value="Genomic_DNA"/>
</dbReference>
<dbReference type="InterPro" id="IPR020901">
    <property type="entry name" value="Prtase_inh_Kunz-CS"/>
</dbReference>
<name>A0A8S1ECS9_9PELO</name>
<feature type="signal peptide" evidence="3">
    <location>
        <begin position="1"/>
        <end position="16"/>
    </location>
</feature>
<feature type="domain" description="Thyroglobulin type-1" evidence="5">
    <location>
        <begin position="390"/>
        <end position="460"/>
    </location>
</feature>
<evidence type="ECO:0000313" key="7">
    <source>
        <dbReference type="Proteomes" id="UP000494206"/>
    </source>
</evidence>
<dbReference type="InterPro" id="IPR000716">
    <property type="entry name" value="Thyroglobulin_1"/>
</dbReference>
<dbReference type="GO" id="GO:0004867">
    <property type="term" value="F:serine-type endopeptidase inhibitor activity"/>
    <property type="evidence" value="ECO:0007669"/>
    <property type="project" value="InterPro"/>
</dbReference>
<proteinExistence type="predicted"/>
<keyword evidence="1 2" id="KW-1015">Disulfide bond</keyword>
<dbReference type="Gene3D" id="4.10.410.10">
    <property type="entry name" value="Pancreatic trypsin inhibitor Kunitz domain"/>
    <property type="match status" value="2"/>
</dbReference>
<dbReference type="Proteomes" id="UP000494206">
    <property type="component" value="Unassembled WGS sequence"/>
</dbReference>
<organism evidence="6 7">
    <name type="scientific">Caenorhabditis bovis</name>
    <dbReference type="NCBI Taxonomy" id="2654633"/>
    <lineage>
        <taxon>Eukaryota</taxon>
        <taxon>Metazoa</taxon>
        <taxon>Ecdysozoa</taxon>
        <taxon>Nematoda</taxon>
        <taxon>Chromadorea</taxon>
        <taxon>Rhabditida</taxon>
        <taxon>Rhabditina</taxon>
        <taxon>Rhabditomorpha</taxon>
        <taxon>Rhabditoidea</taxon>
        <taxon>Rhabditidae</taxon>
        <taxon>Peloderinae</taxon>
        <taxon>Caenorhabditis</taxon>
    </lineage>
</organism>
<feature type="domain" description="BPTI/Kunitz inhibitor" evidence="4">
    <location>
        <begin position="490"/>
        <end position="543"/>
    </location>
</feature>
<dbReference type="Pfam" id="PF00014">
    <property type="entry name" value="Kunitz_BPTI"/>
    <property type="match status" value="2"/>
</dbReference>
<feature type="domain" description="Thyroglobulin type-1" evidence="5">
    <location>
        <begin position="74"/>
        <end position="144"/>
    </location>
</feature>